<comment type="caution">
    <text evidence="2">The sequence shown here is derived from an EMBL/GenBank/DDBJ whole genome shotgun (WGS) entry which is preliminary data.</text>
</comment>
<accession>A0A9Q1FCB0</accession>
<dbReference type="AlphaFoldDB" id="A0A9Q1FCB0"/>
<gene>
    <name evidence="2" type="ORF">SKAU_G00182320</name>
</gene>
<dbReference type="Proteomes" id="UP001152622">
    <property type="component" value="Chromosome 6"/>
</dbReference>
<evidence type="ECO:0000313" key="3">
    <source>
        <dbReference type="Proteomes" id="UP001152622"/>
    </source>
</evidence>
<feature type="non-terminal residue" evidence="2">
    <location>
        <position position="184"/>
    </location>
</feature>
<dbReference type="OrthoDB" id="535992at2759"/>
<dbReference type="EMBL" id="JAINUF010000006">
    <property type="protein sequence ID" value="KAJ8355438.1"/>
    <property type="molecule type" value="Genomic_DNA"/>
</dbReference>
<organism evidence="2 3">
    <name type="scientific">Synaphobranchus kaupii</name>
    <name type="common">Kaup's arrowtooth eel</name>
    <dbReference type="NCBI Taxonomy" id="118154"/>
    <lineage>
        <taxon>Eukaryota</taxon>
        <taxon>Metazoa</taxon>
        <taxon>Chordata</taxon>
        <taxon>Craniata</taxon>
        <taxon>Vertebrata</taxon>
        <taxon>Euteleostomi</taxon>
        <taxon>Actinopterygii</taxon>
        <taxon>Neopterygii</taxon>
        <taxon>Teleostei</taxon>
        <taxon>Anguilliformes</taxon>
        <taxon>Synaphobranchidae</taxon>
        <taxon>Synaphobranchus</taxon>
    </lineage>
</organism>
<reference evidence="2" key="1">
    <citation type="journal article" date="2023" name="Science">
        <title>Genome structures resolve the early diversification of teleost fishes.</title>
        <authorList>
            <person name="Parey E."/>
            <person name="Louis A."/>
            <person name="Montfort J."/>
            <person name="Bouchez O."/>
            <person name="Roques C."/>
            <person name="Iampietro C."/>
            <person name="Lluch J."/>
            <person name="Castinel A."/>
            <person name="Donnadieu C."/>
            <person name="Desvignes T."/>
            <person name="Floi Bucao C."/>
            <person name="Jouanno E."/>
            <person name="Wen M."/>
            <person name="Mejri S."/>
            <person name="Dirks R."/>
            <person name="Jansen H."/>
            <person name="Henkel C."/>
            <person name="Chen W.J."/>
            <person name="Zahm M."/>
            <person name="Cabau C."/>
            <person name="Klopp C."/>
            <person name="Thompson A.W."/>
            <person name="Robinson-Rechavi M."/>
            <person name="Braasch I."/>
            <person name="Lecointre G."/>
            <person name="Bobe J."/>
            <person name="Postlethwait J.H."/>
            <person name="Berthelot C."/>
            <person name="Roest Crollius H."/>
            <person name="Guiguen Y."/>
        </authorList>
    </citation>
    <scope>NUCLEOTIDE SEQUENCE</scope>
    <source>
        <strain evidence="2">WJC10195</strain>
    </source>
</reference>
<sequence length="184" mass="20015">MLESAFPTLPCTVKAADVPWVFREPHILAGYRPPDQTWRYYGLHALPAPQRGRQRVDSPAGRAGHPGEVPAAGGDGGLPAGPPRTAAFHPATLRLYLPVLQRAGAPALRQVRALALQPSSSWTTWAWPCTSTAAPLAHFYYAIEEEWHARVRGAFLPAAAFLAWLSCAGCCYGKYVSQRLPKFA</sequence>
<proteinExistence type="predicted"/>
<name>A0A9Q1FCB0_SYNKA</name>
<feature type="region of interest" description="Disordered" evidence="1">
    <location>
        <begin position="50"/>
        <end position="80"/>
    </location>
</feature>
<evidence type="ECO:0000256" key="1">
    <source>
        <dbReference type="SAM" id="MobiDB-lite"/>
    </source>
</evidence>
<keyword evidence="3" id="KW-1185">Reference proteome</keyword>
<evidence type="ECO:0000313" key="2">
    <source>
        <dbReference type="EMBL" id="KAJ8355438.1"/>
    </source>
</evidence>
<protein>
    <submittedName>
        <fullName evidence="2">Uncharacterized protein</fullName>
    </submittedName>
</protein>